<comment type="caution">
    <text evidence="1">The sequence shown here is derived from an EMBL/GenBank/DDBJ whole genome shotgun (WGS) entry which is preliminary data.</text>
</comment>
<dbReference type="Proteomes" id="UP000233524">
    <property type="component" value="Unassembled WGS sequence"/>
</dbReference>
<evidence type="ECO:0000313" key="2">
    <source>
        <dbReference type="Proteomes" id="UP000233524"/>
    </source>
</evidence>
<reference evidence="1 2" key="1">
    <citation type="journal article" date="2017" name="G3 (Bethesda)">
        <title>First Draft Genome Sequence of the Pathogenic Fungus Lomentospora prolificans (Formerly Scedosporium prolificans).</title>
        <authorList>
            <person name="Luo R."/>
            <person name="Zimin A."/>
            <person name="Workman R."/>
            <person name="Fan Y."/>
            <person name="Pertea G."/>
            <person name="Grossman N."/>
            <person name="Wear M.P."/>
            <person name="Jia B."/>
            <person name="Miller H."/>
            <person name="Casadevall A."/>
            <person name="Timp W."/>
            <person name="Zhang S.X."/>
            <person name="Salzberg S.L."/>
        </authorList>
    </citation>
    <scope>NUCLEOTIDE SEQUENCE [LARGE SCALE GENOMIC DNA]</scope>
    <source>
        <strain evidence="1 2">JHH-5317</strain>
    </source>
</reference>
<dbReference type="InParanoid" id="A0A2N3ND15"/>
<evidence type="ECO:0000313" key="1">
    <source>
        <dbReference type="EMBL" id="PKS10330.1"/>
    </source>
</evidence>
<gene>
    <name evidence="1" type="ORF">jhhlp_002081</name>
</gene>
<sequence>MVDIPDGPDDSFQEEDLVSWSLETSIYSTLAGDEDELSVDILEKFECDLSLAALSLEEGAISVGLA</sequence>
<dbReference type="EMBL" id="NLAX01000008">
    <property type="protein sequence ID" value="PKS10330.1"/>
    <property type="molecule type" value="Genomic_DNA"/>
</dbReference>
<protein>
    <submittedName>
        <fullName evidence="1">Uncharacterized protein</fullName>
    </submittedName>
</protein>
<accession>A0A2N3ND15</accession>
<proteinExistence type="predicted"/>
<name>A0A2N3ND15_9PEZI</name>
<keyword evidence="2" id="KW-1185">Reference proteome</keyword>
<dbReference type="AlphaFoldDB" id="A0A2N3ND15"/>
<organism evidence="1 2">
    <name type="scientific">Lomentospora prolificans</name>
    <dbReference type="NCBI Taxonomy" id="41688"/>
    <lineage>
        <taxon>Eukaryota</taxon>
        <taxon>Fungi</taxon>
        <taxon>Dikarya</taxon>
        <taxon>Ascomycota</taxon>
        <taxon>Pezizomycotina</taxon>
        <taxon>Sordariomycetes</taxon>
        <taxon>Hypocreomycetidae</taxon>
        <taxon>Microascales</taxon>
        <taxon>Microascaceae</taxon>
        <taxon>Lomentospora</taxon>
    </lineage>
</organism>
<dbReference type="VEuPathDB" id="FungiDB:jhhlp_002081"/>